<reference evidence="4" key="2">
    <citation type="submission" date="2025-08" db="UniProtKB">
        <authorList>
            <consortium name="Ensembl"/>
        </authorList>
    </citation>
    <scope>IDENTIFICATION</scope>
</reference>
<evidence type="ECO:0000256" key="2">
    <source>
        <dbReference type="ARBA" id="ARBA00022737"/>
    </source>
</evidence>
<dbReference type="InterPro" id="IPR015943">
    <property type="entry name" value="WD40/YVTN_repeat-like_dom_sf"/>
</dbReference>
<gene>
    <name evidence="4" type="primary">GNB1L</name>
</gene>
<evidence type="ECO:0000313" key="5">
    <source>
        <dbReference type="Proteomes" id="UP000694558"/>
    </source>
</evidence>
<dbReference type="SMART" id="SM00320">
    <property type="entry name" value="WD40"/>
    <property type="match status" value="6"/>
</dbReference>
<dbReference type="PROSITE" id="PS50082">
    <property type="entry name" value="WD_REPEATS_2"/>
    <property type="match status" value="1"/>
</dbReference>
<dbReference type="PANTHER" id="PTHR19854">
    <property type="entry name" value="TRANSDUCIN BETA-LIKE 3"/>
    <property type="match status" value="1"/>
</dbReference>
<dbReference type="SUPFAM" id="SSF50978">
    <property type="entry name" value="WD40 repeat-like"/>
    <property type="match status" value="1"/>
</dbReference>
<dbReference type="InterPro" id="IPR001680">
    <property type="entry name" value="WD40_rpt"/>
</dbReference>
<organism evidence="4 5">
    <name type="scientific">Scophthalmus maximus</name>
    <name type="common">Turbot</name>
    <name type="synonym">Psetta maxima</name>
    <dbReference type="NCBI Taxonomy" id="52904"/>
    <lineage>
        <taxon>Eukaryota</taxon>
        <taxon>Metazoa</taxon>
        <taxon>Chordata</taxon>
        <taxon>Craniata</taxon>
        <taxon>Vertebrata</taxon>
        <taxon>Euteleostomi</taxon>
        <taxon>Actinopterygii</taxon>
        <taxon>Neopterygii</taxon>
        <taxon>Teleostei</taxon>
        <taxon>Neoteleostei</taxon>
        <taxon>Acanthomorphata</taxon>
        <taxon>Carangaria</taxon>
        <taxon>Pleuronectiformes</taxon>
        <taxon>Pleuronectoidei</taxon>
        <taxon>Scophthalmidae</taxon>
        <taxon>Scophthalmus</taxon>
    </lineage>
</organism>
<keyword evidence="1 3" id="KW-0853">WD repeat</keyword>
<dbReference type="InterPro" id="IPR036322">
    <property type="entry name" value="WD40_repeat_dom_sf"/>
</dbReference>
<protein>
    <submittedName>
        <fullName evidence="4">Guanine nucleotide binding protein (G protein), beta polypeptide 1-like</fullName>
    </submittedName>
</protein>
<dbReference type="Gene3D" id="2.130.10.10">
    <property type="entry name" value="YVTN repeat-like/Quinoprotein amine dehydrogenase"/>
    <property type="match status" value="2"/>
</dbReference>
<accession>A0A8D3BDM6</accession>
<sequence length="333" mass="36726">HEPGMSRPAPSPIYTLRGAGGPLNTLHFSCFGGDTPLLFSGSGKGAIHIWNLNSRRAEKILEGHSGNSVIWVDTLESTGALISQGRDTRVCLWDLREGRSEVVDSVWTGSVGFCQSSLLESSPGIYLLAFAGQQTEEVRHHLRLPVCTLVPDTKLGMVMCIKLWQPDSGPGPLLLAGYEDGSLLLWDVTQRSKLSQAKAHPEPVMCLTFDTERLRGISGSSEKKLSPWMLDRQNNLQVSRTQDCVPLVNPGVSHLCIRQDGKLLASAGWDHRVRVFGWKRLRPLAALQYHTDMVLSVAFSDHQDPRRRLLAAGSKDHRVSLWSIYSNDGDNDG</sequence>
<dbReference type="PANTHER" id="PTHR19854:SF1">
    <property type="entry name" value="GUANINE NUCLEOTIDE-BINDING PROTEIN SUBUNIT BETA-LIKE PROTEIN 1"/>
    <property type="match status" value="1"/>
</dbReference>
<name>A0A8D3BDM6_SCOMX</name>
<dbReference type="Ensembl" id="ENSSMAT00000032928.2">
    <property type="protein sequence ID" value="ENSSMAP00000032523.2"/>
    <property type="gene ID" value="ENSSMAG00000019937.2"/>
</dbReference>
<dbReference type="GeneTree" id="ENSGT00390000018606"/>
<reference evidence="4" key="1">
    <citation type="submission" date="2023-05" db="EMBL/GenBank/DDBJ databases">
        <title>High-quality long-read genome of Scophthalmus maximus.</title>
        <authorList>
            <person name="Lien S."/>
            <person name="Martinez P."/>
        </authorList>
    </citation>
    <scope>NUCLEOTIDE SEQUENCE [LARGE SCALE GENOMIC DNA]</scope>
</reference>
<evidence type="ECO:0000256" key="3">
    <source>
        <dbReference type="PROSITE-ProRule" id="PRU00221"/>
    </source>
</evidence>
<dbReference type="Proteomes" id="UP000694558">
    <property type="component" value="Chromosome 9"/>
</dbReference>
<dbReference type="Pfam" id="PF00400">
    <property type="entry name" value="WD40"/>
    <property type="match status" value="3"/>
</dbReference>
<proteinExistence type="predicted"/>
<dbReference type="AlphaFoldDB" id="A0A8D3BDM6"/>
<keyword evidence="2" id="KW-0677">Repeat</keyword>
<evidence type="ECO:0000256" key="1">
    <source>
        <dbReference type="ARBA" id="ARBA00022574"/>
    </source>
</evidence>
<feature type="repeat" description="WD" evidence="3">
    <location>
        <begin position="287"/>
        <end position="324"/>
    </location>
</feature>
<evidence type="ECO:0000313" key="4">
    <source>
        <dbReference type="Ensembl" id="ENSSMAP00000032523.2"/>
    </source>
</evidence>